<keyword evidence="1" id="KW-0677">Repeat</keyword>
<organism evidence="4 5">
    <name type="scientific">Durusdinium trenchii</name>
    <dbReference type="NCBI Taxonomy" id="1381693"/>
    <lineage>
        <taxon>Eukaryota</taxon>
        <taxon>Sar</taxon>
        <taxon>Alveolata</taxon>
        <taxon>Dinophyceae</taxon>
        <taxon>Suessiales</taxon>
        <taxon>Symbiodiniaceae</taxon>
        <taxon>Durusdinium</taxon>
    </lineage>
</organism>
<evidence type="ECO:0000313" key="4">
    <source>
        <dbReference type="EMBL" id="CAK9090756.1"/>
    </source>
</evidence>
<reference evidence="4 5" key="1">
    <citation type="submission" date="2024-02" db="EMBL/GenBank/DDBJ databases">
        <authorList>
            <person name="Chen Y."/>
            <person name="Shah S."/>
            <person name="Dougan E. K."/>
            <person name="Thang M."/>
            <person name="Chan C."/>
        </authorList>
    </citation>
    <scope>NUCLEOTIDE SEQUENCE [LARGE SCALE GENOMIC DNA]</scope>
</reference>
<dbReference type="PANTHER" id="PTHR24171">
    <property type="entry name" value="ANKYRIN REPEAT DOMAIN-CONTAINING PROTEIN 39-RELATED"/>
    <property type="match status" value="1"/>
</dbReference>
<dbReference type="PROSITE" id="PS50297">
    <property type="entry name" value="ANK_REP_REGION"/>
    <property type="match status" value="2"/>
</dbReference>
<keyword evidence="5" id="KW-1185">Reference proteome</keyword>
<comment type="caution">
    <text evidence="4">The sequence shown here is derived from an EMBL/GenBank/DDBJ whole genome shotgun (WGS) entry which is preliminary data.</text>
</comment>
<sequence length="642" mass="72652">MALPAELLPKVLAFVPTDLRCLSPLRVVSRDAKDRVEARWWKEQVRNMKHFVDRHAFLFSDHPELEEEQEHLTLEDRLTWIVSGQEAFARNVLVWVKPLLLKEPWRAGGAEEGGSETDAEPSKVTPQEAFGNLRRAMASLNWRQTELLRDIRQQARHIERNHLSQRRSSHTLVSLTDRRQIEGPTSAMLATLETTEMRSEDAVSDSLAHTEMTREPYANPAVMRLFSQQGISDEQGWEVLNSMVEQGIVPNAAVFLETFEHMSETESEYSDRADPSHLIETTPFSPQTRTPFLQERAADNDFQDRRHMEGHTVADELDTTEFGNEDATLDSFTHSEMTREPYTHPESTVQLSQQGSSDEQRLELLKIMLGVFRTNALVIPQPFQSMSQIGSTQLSEERLTVSEVMCNISEARARFWKAAWNGFFTLVHRQNTTAVGALNVVAAKKVQIVEKPLFAGIDKDAVEAGADKDAKTRAGETALHLAAELDLHGCVKKLLKAGAEKDAVTADGQTALHLAARRGNWHSVRNLLEEGADRFAKTSAGETAFSLADKGGHSMVTWELNRADKVLSRRDMAAVHKTVMIFSMSWLTLRHVKARMRRQAADLRLRHDASPRPVLAREFSMVRSTTVLLLRNRIRQVLRRMH</sequence>
<proteinExistence type="predicted"/>
<dbReference type="Gene3D" id="1.25.40.20">
    <property type="entry name" value="Ankyrin repeat-containing domain"/>
    <property type="match status" value="2"/>
</dbReference>
<feature type="repeat" description="ANK" evidence="3">
    <location>
        <begin position="507"/>
        <end position="539"/>
    </location>
</feature>
<evidence type="ECO:0000256" key="1">
    <source>
        <dbReference type="ARBA" id="ARBA00022737"/>
    </source>
</evidence>
<gene>
    <name evidence="4" type="ORF">CCMP2556_LOCUS43584</name>
</gene>
<name>A0ABP0QUF4_9DINO</name>
<evidence type="ECO:0000313" key="5">
    <source>
        <dbReference type="Proteomes" id="UP001642484"/>
    </source>
</evidence>
<evidence type="ECO:0000256" key="3">
    <source>
        <dbReference type="PROSITE-ProRule" id="PRU00023"/>
    </source>
</evidence>
<accession>A0ABP0QUF4</accession>
<dbReference type="SUPFAM" id="SSF48403">
    <property type="entry name" value="Ankyrin repeat"/>
    <property type="match status" value="1"/>
</dbReference>
<keyword evidence="2 3" id="KW-0040">ANK repeat</keyword>
<feature type="repeat" description="ANK" evidence="3">
    <location>
        <begin position="474"/>
        <end position="506"/>
    </location>
</feature>
<dbReference type="InterPro" id="IPR036770">
    <property type="entry name" value="Ankyrin_rpt-contain_sf"/>
</dbReference>
<evidence type="ECO:0000256" key="2">
    <source>
        <dbReference type="ARBA" id="ARBA00023043"/>
    </source>
</evidence>
<dbReference type="SMART" id="SM00248">
    <property type="entry name" value="ANK"/>
    <property type="match status" value="2"/>
</dbReference>
<dbReference type="EMBL" id="CAXAMN010024884">
    <property type="protein sequence ID" value="CAK9090756.1"/>
    <property type="molecule type" value="Genomic_DNA"/>
</dbReference>
<dbReference type="Proteomes" id="UP001642484">
    <property type="component" value="Unassembled WGS sequence"/>
</dbReference>
<dbReference type="PANTHER" id="PTHR24171:SF10">
    <property type="entry name" value="ANKYRIN REPEAT DOMAIN-CONTAINING PROTEIN 29-LIKE"/>
    <property type="match status" value="1"/>
</dbReference>
<dbReference type="Pfam" id="PF12796">
    <property type="entry name" value="Ank_2"/>
    <property type="match status" value="1"/>
</dbReference>
<dbReference type="PROSITE" id="PS50088">
    <property type="entry name" value="ANK_REPEAT"/>
    <property type="match status" value="2"/>
</dbReference>
<dbReference type="InterPro" id="IPR002110">
    <property type="entry name" value="Ankyrin_rpt"/>
</dbReference>
<protein>
    <submittedName>
        <fullName evidence="4">Uncharacterized protein</fullName>
    </submittedName>
</protein>